<dbReference type="RefSeq" id="WP_212217847.1">
    <property type="nucleotide sequence ID" value="NZ_JAGUCO010000020.1"/>
</dbReference>
<evidence type="ECO:0000313" key="2">
    <source>
        <dbReference type="Proteomes" id="UP000708576"/>
    </source>
</evidence>
<name>A0ABS5JZR1_9BACT</name>
<organism evidence="1 2">
    <name type="scientific">Carboxylicivirga linearis</name>
    <dbReference type="NCBI Taxonomy" id="1628157"/>
    <lineage>
        <taxon>Bacteria</taxon>
        <taxon>Pseudomonadati</taxon>
        <taxon>Bacteroidota</taxon>
        <taxon>Bacteroidia</taxon>
        <taxon>Marinilabiliales</taxon>
        <taxon>Marinilabiliaceae</taxon>
        <taxon>Carboxylicivirga</taxon>
    </lineage>
</organism>
<gene>
    <name evidence="1" type="ORF">KEM10_18570</name>
</gene>
<dbReference type="Proteomes" id="UP000708576">
    <property type="component" value="Unassembled WGS sequence"/>
</dbReference>
<dbReference type="EMBL" id="JAGUCO010000020">
    <property type="protein sequence ID" value="MBS2100295.1"/>
    <property type="molecule type" value="Genomic_DNA"/>
</dbReference>
<evidence type="ECO:0000313" key="1">
    <source>
        <dbReference type="EMBL" id="MBS2100295.1"/>
    </source>
</evidence>
<sequence>MNVIEKEAEQFFFRLYNSGMVNNLENLKSIITTKLFDFNRDRDKLDFLKIIREETIKDKEEHAKGCNGNCGYEKEREIGIFVIDQEIDDINRFYTYEPKNKDKFDAEEESKLHIKLNEIIEKLERQGCGQEVIFNEIEELKNHFNLGKTNWFQLLKGKLFDLSNKTLEKAVIKEIYEFLSDGYDAAVKIIEN</sequence>
<reference evidence="1 2" key="1">
    <citation type="journal article" date="2015" name="Int. J. Syst. Evol. Microbiol.">
        <title>Carboxylicivirga linearis sp. nov., isolated from a sea cucumber culture pond.</title>
        <authorList>
            <person name="Wang F.Q."/>
            <person name="Zhou Y.X."/>
            <person name="Lin X.Z."/>
            <person name="Chen G.J."/>
            <person name="Du Z.J."/>
        </authorList>
    </citation>
    <scope>NUCLEOTIDE SEQUENCE [LARGE SCALE GENOMIC DNA]</scope>
    <source>
        <strain evidence="1 2">FB218</strain>
    </source>
</reference>
<protein>
    <submittedName>
        <fullName evidence="1">Uncharacterized protein</fullName>
    </submittedName>
</protein>
<accession>A0ABS5JZR1</accession>
<proteinExistence type="predicted"/>
<keyword evidence="2" id="KW-1185">Reference proteome</keyword>
<comment type="caution">
    <text evidence="1">The sequence shown here is derived from an EMBL/GenBank/DDBJ whole genome shotgun (WGS) entry which is preliminary data.</text>
</comment>